<dbReference type="RefSeq" id="WP_068752803.1">
    <property type="nucleotide sequence ID" value="NZ_MBQD01000027.1"/>
</dbReference>
<evidence type="ECO:0000256" key="2">
    <source>
        <dbReference type="ARBA" id="ARBA00004236"/>
    </source>
</evidence>
<feature type="transmembrane region" description="Helical" evidence="12">
    <location>
        <begin position="20"/>
        <end position="41"/>
    </location>
</feature>
<accession>A0A1C0AGS0</accession>
<dbReference type="InterPro" id="IPR036097">
    <property type="entry name" value="HisK_dim/P_sf"/>
</dbReference>
<dbReference type="SUPFAM" id="SSF158472">
    <property type="entry name" value="HAMP domain-like"/>
    <property type="match status" value="1"/>
</dbReference>
<comment type="subcellular location">
    <subcellularLocation>
        <location evidence="2">Cell membrane</location>
    </subcellularLocation>
</comment>
<gene>
    <name evidence="15" type="ORF">BCR15_10430</name>
</gene>
<dbReference type="Pfam" id="PF00512">
    <property type="entry name" value="HisKA"/>
    <property type="match status" value="1"/>
</dbReference>
<dbReference type="CDD" id="cd00082">
    <property type="entry name" value="HisKA"/>
    <property type="match status" value="1"/>
</dbReference>
<keyword evidence="9" id="KW-0902">Two-component regulatory system</keyword>
<dbReference type="GO" id="GO:0005886">
    <property type="term" value="C:plasma membrane"/>
    <property type="evidence" value="ECO:0007669"/>
    <property type="project" value="UniProtKB-SubCell"/>
</dbReference>
<dbReference type="Gene3D" id="3.30.565.10">
    <property type="entry name" value="Histidine kinase-like ATPase, C-terminal domain"/>
    <property type="match status" value="1"/>
</dbReference>
<evidence type="ECO:0000259" key="13">
    <source>
        <dbReference type="PROSITE" id="PS50109"/>
    </source>
</evidence>
<dbReference type="PROSITE" id="PS50885">
    <property type="entry name" value="HAMP"/>
    <property type="match status" value="1"/>
</dbReference>
<keyword evidence="6 12" id="KW-0812">Transmembrane</keyword>
<dbReference type="InterPro" id="IPR036890">
    <property type="entry name" value="HATPase_C_sf"/>
</dbReference>
<feature type="region of interest" description="Disordered" evidence="11">
    <location>
        <begin position="353"/>
        <end position="377"/>
    </location>
</feature>
<evidence type="ECO:0000256" key="5">
    <source>
        <dbReference type="ARBA" id="ARBA00022679"/>
    </source>
</evidence>
<sequence>MTAHRKEPRLARLALAPRLLLNNVLVILAGAGTVLVVVLLVTPSVFQLHLDRAGVATDSDALQHILMAVQDAVLVAVGIGIAAAAFTAATISWVVARRLAAPVWDAADTSRRLADGDLDARVLDPGMGPEFATLAASVNELAERLQATEDTRRALTADLAHQLRTPIASIEATIEAVRDDVLPADHQTWDTLAAQSTRLRRLVADLEVVSRAEERQLLLSAEPVPVPSLIDAAVGAHSECYRSAGVRLDASVADSTPRVLVDPERIQEVLGSLLDNALRCTPAGGTVTMAGRPSPSGDAAVITVTDTGIGLTPAEAGQIFRRFAKAADSPGSGLGLTIARAIVEAHHGTLTADSAGPGTGARFTITLPASGSRRTRH</sequence>
<dbReference type="SMART" id="SM00388">
    <property type="entry name" value="HisKA"/>
    <property type="match status" value="1"/>
</dbReference>
<dbReference type="GO" id="GO:0000155">
    <property type="term" value="F:phosphorelay sensor kinase activity"/>
    <property type="evidence" value="ECO:0007669"/>
    <property type="project" value="InterPro"/>
</dbReference>
<feature type="domain" description="HAMP" evidence="14">
    <location>
        <begin position="97"/>
        <end position="150"/>
    </location>
</feature>
<keyword evidence="10 12" id="KW-0472">Membrane</keyword>
<dbReference type="InterPro" id="IPR003660">
    <property type="entry name" value="HAMP_dom"/>
</dbReference>
<keyword evidence="5" id="KW-0808">Transferase</keyword>
<proteinExistence type="predicted"/>
<keyword evidence="4" id="KW-0597">Phosphoprotein</keyword>
<dbReference type="SUPFAM" id="SSF47384">
    <property type="entry name" value="Homodimeric domain of signal transducing histidine kinase"/>
    <property type="match status" value="1"/>
</dbReference>
<dbReference type="SUPFAM" id="SSF55874">
    <property type="entry name" value="ATPase domain of HSP90 chaperone/DNA topoisomerase II/histidine kinase"/>
    <property type="match status" value="1"/>
</dbReference>
<dbReference type="PRINTS" id="PR00344">
    <property type="entry name" value="BCTRLSENSOR"/>
</dbReference>
<dbReference type="SMART" id="SM00304">
    <property type="entry name" value="HAMP"/>
    <property type="match status" value="1"/>
</dbReference>
<evidence type="ECO:0000256" key="8">
    <source>
        <dbReference type="ARBA" id="ARBA00022989"/>
    </source>
</evidence>
<comment type="catalytic activity">
    <reaction evidence="1">
        <text>ATP + protein L-histidine = ADP + protein N-phospho-L-histidine.</text>
        <dbReference type="EC" id="2.7.13.3"/>
    </reaction>
</comment>
<dbReference type="EC" id="2.7.13.3" evidence="3"/>
<evidence type="ECO:0000313" key="16">
    <source>
        <dbReference type="Proteomes" id="UP000093501"/>
    </source>
</evidence>
<dbReference type="Gene3D" id="1.10.287.130">
    <property type="match status" value="1"/>
</dbReference>
<evidence type="ECO:0000256" key="4">
    <source>
        <dbReference type="ARBA" id="ARBA00022553"/>
    </source>
</evidence>
<organism evidence="15 16">
    <name type="scientific">Tessaracoccus lapidicaptus</name>
    <dbReference type="NCBI Taxonomy" id="1427523"/>
    <lineage>
        <taxon>Bacteria</taxon>
        <taxon>Bacillati</taxon>
        <taxon>Actinomycetota</taxon>
        <taxon>Actinomycetes</taxon>
        <taxon>Propionibacteriales</taxon>
        <taxon>Propionibacteriaceae</taxon>
        <taxon>Tessaracoccus</taxon>
    </lineage>
</organism>
<evidence type="ECO:0000256" key="9">
    <source>
        <dbReference type="ARBA" id="ARBA00023012"/>
    </source>
</evidence>
<name>A0A1C0AGS0_9ACTN</name>
<evidence type="ECO:0000256" key="11">
    <source>
        <dbReference type="SAM" id="MobiDB-lite"/>
    </source>
</evidence>
<dbReference type="InterPro" id="IPR003661">
    <property type="entry name" value="HisK_dim/P_dom"/>
</dbReference>
<keyword evidence="16" id="KW-1185">Reference proteome</keyword>
<evidence type="ECO:0000256" key="10">
    <source>
        <dbReference type="ARBA" id="ARBA00023136"/>
    </source>
</evidence>
<dbReference type="InterPro" id="IPR050428">
    <property type="entry name" value="TCS_sensor_his_kinase"/>
</dbReference>
<evidence type="ECO:0000313" key="15">
    <source>
        <dbReference type="EMBL" id="OCL30879.1"/>
    </source>
</evidence>
<dbReference type="EMBL" id="MBQD01000027">
    <property type="protein sequence ID" value="OCL30879.1"/>
    <property type="molecule type" value="Genomic_DNA"/>
</dbReference>
<dbReference type="AlphaFoldDB" id="A0A1C0AGS0"/>
<dbReference type="CDD" id="cd06225">
    <property type="entry name" value="HAMP"/>
    <property type="match status" value="1"/>
</dbReference>
<keyword evidence="8 12" id="KW-1133">Transmembrane helix</keyword>
<dbReference type="Pfam" id="PF02518">
    <property type="entry name" value="HATPase_c"/>
    <property type="match status" value="1"/>
</dbReference>
<evidence type="ECO:0000256" key="3">
    <source>
        <dbReference type="ARBA" id="ARBA00012438"/>
    </source>
</evidence>
<dbReference type="PANTHER" id="PTHR45436">
    <property type="entry name" value="SENSOR HISTIDINE KINASE YKOH"/>
    <property type="match status" value="1"/>
</dbReference>
<evidence type="ECO:0000256" key="6">
    <source>
        <dbReference type="ARBA" id="ARBA00022692"/>
    </source>
</evidence>
<dbReference type="Proteomes" id="UP000093501">
    <property type="component" value="Unassembled WGS sequence"/>
</dbReference>
<keyword evidence="7" id="KW-0418">Kinase</keyword>
<dbReference type="PANTHER" id="PTHR45436:SF5">
    <property type="entry name" value="SENSOR HISTIDINE KINASE TRCS"/>
    <property type="match status" value="1"/>
</dbReference>
<evidence type="ECO:0000256" key="7">
    <source>
        <dbReference type="ARBA" id="ARBA00022777"/>
    </source>
</evidence>
<comment type="caution">
    <text evidence="15">The sequence shown here is derived from an EMBL/GenBank/DDBJ whole genome shotgun (WGS) entry which is preliminary data.</text>
</comment>
<evidence type="ECO:0000256" key="12">
    <source>
        <dbReference type="SAM" id="Phobius"/>
    </source>
</evidence>
<reference evidence="16" key="1">
    <citation type="submission" date="2016-07" db="EMBL/GenBank/DDBJ databases">
        <authorList>
            <person name="Florea S."/>
            <person name="Webb J.S."/>
            <person name="Jaromczyk J."/>
            <person name="Schardl C.L."/>
        </authorList>
    </citation>
    <scope>NUCLEOTIDE SEQUENCE [LARGE SCALE GENOMIC DNA]</scope>
    <source>
        <strain evidence="16">IPBSL-7</strain>
    </source>
</reference>
<protein>
    <recommendedName>
        <fullName evidence="3">histidine kinase</fullName>
        <ecNumber evidence="3">2.7.13.3</ecNumber>
    </recommendedName>
</protein>
<dbReference type="PROSITE" id="PS50109">
    <property type="entry name" value="HIS_KIN"/>
    <property type="match status" value="1"/>
</dbReference>
<feature type="transmembrane region" description="Helical" evidence="12">
    <location>
        <begin position="72"/>
        <end position="96"/>
    </location>
</feature>
<dbReference type="Gene3D" id="6.10.340.10">
    <property type="match status" value="1"/>
</dbReference>
<dbReference type="InterPro" id="IPR003594">
    <property type="entry name" value="HATPase_dom"/>
</dbReference>
<dbReference type="Pfam" id="PF00672">
    <property type="entry name" value="HAMP"/>
    <property type="match status" value="1"/>
</dbReference>
<evidence type="ECO:0000256" key="1">
    <source>
        <dbReference type="ARBA" id="ARBA00000085"/>
    </source>
</evidence>
<feature type="domain" description="Histidine kinase" evidence="13">
    <location>
        <begin position="158"/>
        <end position="371"/>
    </location>
</feature>
<dbReference type="InterPro" id="IPR005467">
    <property type="entry name" value="His_kinase_dom"/>
</dbReference>
<dbReference type="SMART" id="SM00387">
    <property type="entry name" value="HATPase_c"/>
    <property type="match status" value="1"/>
</dbReference>
<evidence type="ECO:0000259" key="14">
    <source>
        <dbReference type="PROSITE" id="PS50885"/>
    </source>
</evidence>
<dbReference type="InterPro" id="IPR004358">
    <property type="entry name" value="Sig_transdc_His_kin-like_C"/>
</dbReference>